<keyword evidence="3" id="KW-0175">Coiled coil</keyword>
<proteinExistence type="inferred from homology"/>
<keyword evidence="6" id="KW-1185">Reference proteome</keyword>
<sequence length="256" mass="29931">MASSEPIAKKQKIETEESLLEEIDSCQNEIDALNEQASEEILKIEQKYNKLRKPFFEKRSSIISKVEKFWVTTFINHPRISSILQDQEEDCLHYMTKLHVEDFDDVKTGYRISFHFKENPYFENDVLTKEFHLAAENQSATDFNQTSTSSAIKWKEGKDLLKELQSKPQSNKKRDMEHKSFFDWFCDNSDPVNDDLAELIKDDIWPNPLQYFLVPDIGVYNDEESDGDSEGDEEEIKESGSECEDLDEEQEDDDVE</sequence>
<dbReference type="Pfam" id="PF00956">
    <property type="entry name" value="NAP"/>
    <property type="match status" value="1"/>
</dbReference>
<protein>
    <submittedName>
        <fullName evidence="5">CLUMA_CG015291, isoform A</fullName>
    </submittedName>
</protein>
<reference evidence="5 6" key="1">
    <citation type="submission" date="2015-04" db="EMBL/GenBank/DDBJ databases">
        <authorList>
            <person name="Syromyatnikov M.Y."/>
            <person name="Popov V.N."/>
        </authorList>
    </citation>
    <scope>NUCLEOTIDE SEQUENCE [LARGE SCALE GENOMIC DNA]</scope>
</reference>
<gene>
    <name evidence="5" type="primary">putative Protein SET</name>
    <name evidence="5" type="ORF">CLUMA_CG015291</name>
</gene>
<evidence type="ECO:0000313" key="5">
    <source>
        <dbReference type="EMBL" id="CRL01835.1"/>
    </source>
</evidence>
<comment type="similarity">
    <text evidence="1 2">Belongs to the nucleosome assembly protein (NAP) family.</text>
</comment>
<evidence type="ECO:0000256" key="3">
    <source>
        <dbReference type="SAM" id="Coils"/>
    </source>
</evidence>
<dbReference type="SUPFAM" id="SSF143113">
    <property type="entry name" value="NAP-like"/>
    <property type="match status" value="1"/>
</dbReference>
<dbReference type="GO" id="GO:0006334">
    <property type="term" value="P:nucleosome assembly"/>
    <property type="evidence" value="ECO:0007669"/>
    <property type="project" value="InterPro"/>
</dbReference>
<evidence type="ECO:0000256" key="4">
    <source>
        <dbReference type="SAM" id="MobiDB-lite"/>
    </source>
</evidence>
<organism evidence="5 6">
    <name type="scientific">Clunio marinus</name>
    <dbReference type="NCBI Taxonomy" id="568069"/>
    <lineage>
        <taxon>Eukaryota</taxon>
        <taxon>Metazoa</taxon>
        <taxon>Ecdysozoa</taxon>
        <taxon>Arthropoda</taxon>
        <taxon>Hexapoda</taxon>
        <taxon>Insecta</taxon>
        <taxon>Pterygota</taxon>
        <taxon>Neoptera</taxon>
        <taxon>Endopterygota</taxon>
        <taxon>Diptera</taxon>
        <taxon>Nematocera</taxon>
        <taxon>Chironomoidea</taxon>
        <taxon>Chironomidae</taxon>
        <taxon>Clunio</taxon>
    </lineage>
</organism>
<dbReference type="FunFam" id="3.30.1120.90:FF:000002">
    <property type="entry name" value="Testis-specific Y-encoded-like protein 2"/>
    <property type="match status" value="1"/>
</dbReference>
<dbReference type="Gene3D" id="1.20.5.1500">
    <property type="match status" value="1"/>
</dbReference>
<dbReference type="EMBL" id="CVRI01000057">
    <property type="protein sequence ID" value="CRL01835.1"/>
    <property type="molecule type" value="Genomic_DNA"/>
</dbReference>
<dbReference type="Gene3D" id="3.30.1120.90">
    <property type="entry name" value="Nucleosome assembly protein"/>
    <property type="match status" value="1"/>
</dbReference>
<evidence type="ECO:0000256" key="1">
    <source>
        <dbReference type="ARBA" id="ARBA00009947"/>
    </source>
</evidence>
<dbReference type="PANTHER" id="PTHR11875">
    <property type="entry name" value="TESTIS-SPECIFIC Y-ENCODED PROTEIN"/>
    <property type="match status" value="1"/>
</dbReference>
<dbReference type="OrthoDB" id="19419at2759"/>
<dbReference type="InterPro" id="IPR002164">
    <property type="entry name" value="NAP_family"/>
</dbReference>
<dbReference type="AlphaFoldDB" id="A0A1J1INM7"/>
<feature type="compositionally biased region" description="Acidic residues" evidence="4">
    <location>
        <begin position="221"/>
        <end position="256"/>
    </location>
</feature>
<accession>A0A1J1INM7</accession>
<evidence type="ECO:0000256" key="2">
    <source>
        <dbReference type="RuleBase" id="RU003876"/>
    </source>
</evidence>
<evidence type="ECO:0000313" key="6">
    <source>
        <dbReference type="Proteomes" id="UP000183832"/>
    </source>
</evidence>
<name>A0A1J1INM7_9DIPT</name>
<feature type="coiled-coil region" evidence="3">
    <location>
        <begin position="9"/>
        <end position="43"/>
    </location>
</feature>
<feature type="region of interest" description="Disordered" evidence="4">
    <location>
        <begin position="219"/>
        <end position="256"/>
    </location>
</feature>
<dbReference type="STRING" id="568069.A0A1J1INM7"/>
<dbReference type="Proteomes" id="UP000183832">
    <property type="component" value="Unassembled WGS sequence"/>
</dbReference>
<dbReference type="GO" id="GO:0005634">
    <property type="term" value="C:nucleus"/>
    <property type="evidence" value="ECO:0007669"/>
    <property type="project" value="InterPro"/>
</dbReference>
<dbReference type="InterPro" id="IPR037231">
    <property type="entry name" value="NAP-like_sf"/>
</dbReference>